<accession>A0A645J7D6</accession>
<reference evidence="1" key="1">
    <citation type="submission" date="2019-08" db="EMBL/GenBank/DDBJ databases">
        <authorList>
            <person name="Kucharzyk K."/>
            <person name="Murdoch R.W."/>
            <person name="Higgins S."/>
            <person name="Loffler F."/>
        </authorList>
    </citation>
    <scope>NUCLEOTIDE SEQUENCE</scope>
</reference>
<gene>
    <name evidence="1" type="ORF">SDC9_203085</name>
</gene>
<dbReference type="EMBL" id="VSSQ01124604">
    <property type="protein sequence ID" value="MPN55403.1"/>
    <property type="molecule type" value="Genomic_DNA"/>
</dbReference>
<evidence type="ECO:0000313" key="1">
    <source>
        <dbReference type="EMBL" id="MPN55403.1"/>
    </source>
</evidence>
<sequence>MMLELSPDRTFGVLSPAFSGCEGTFAFQEFAQNGCSFYQNGLCALHGTDLEPLECRFCHHERMGQGSICHAALERDWRSPAGQALVKQWLLRGFGLEPSFPLFTPSKNATVPHQ</sequence>
<organism evidence="1">
    <name type="scientific">bioreactor metagenome</name>
    <dbReference type="NCBI Taxonomy" id="1076179"/>
    <lineage>
        <taxon>unclassified sequences</taxon>
        <taxon>metagenomes</taxon>
        <taxon>ecological metagenomes</taxon>
    </lineage>
</organism>
<proteinExistence type="predicted"/>
<name>A0A645J7D6_9ZZZZ</name>
<comment type="caution">
    <text evidence="1">The sequence shown here is derived from an EMBL/GenBank/DDBJ whole genome shotgun (WGS) entry which is preliminary data.</text>
</comment>
<dbReference type="AlphaFoldDB" id="A0A645J7D6"/>
<protein>
    <submittedName>
        <fullName evidence="1">Uncharacterized protein</fullName>
    </submittedName>
</protein>